<keyword evidence="3" id="KW-0812">Transmembrane</keyword>
<evidence type="ECO:0000313" key="6">
    <source>
        <dbReference type="EMBL" id="REC95963.1"/>
    </source>
</evidence>
<feature type="compositionally biased region" description="Basic and acidic residues" evidence="2">
    <location>
        <begin position="427"/>
        <end position="439"/>
    </location>
</feature>
<keyword evidence="4" id="KW-0732">Signal</keyword>
<dbReference type="RefSeq" id="WP_115852922.1">
    <property type="nucleotide sequence ID" value="NZ_QRDJ01000006.1"/>
</dbReference>
<feature type="domain" description="FimV N-terminal" evidence="5">
    <location>
        <begin position="29"/>
        <end position="131"/>
    </location>
</feature>
<name>A0A3D9DYX5_9GAMM</name>
<dbReference type="AlphaFoldDB" id="A0A3D9DYX5"/>
<feature type="signal peptide" evidence="4">
    <location>
        <begin position="1"/>
        <end position="28"/>
    </location>
</feature>
<organism evidence="6 7">
    <name type="scientific">Kushneria indalinina DSM 14324</name>
    <dbReference type="NCBI Taxonomy" id="1122140"/>
    <lineage>
        <taxon>Bacteria</taxon>
        <taxon>Pseudomonadati</taxon>
        <taxon>Pseudomonadota</taxon>
        <taxon>Gammaproteobacteria</taxon>
        <taxon>Oceanospirillales</taxon>
        <taxon>Halomonadaceae</taxon>
        <taxon>Kushneria</taxon>
    </lineage>
</organism>
<feature type="transmembrane region" description="Helical" evidence="3">
    <location>
        <begin position="298"/>
        <end position="317"/>
    </location>
</feature>
<gene>
    <name evidence="6" type="ORF">C8D72_0632</name>
</gene>
<feature type="region of interest" description="Disordered" evidence="2">
    <location>
        <begin position="259"/>
        <end position="279"/>
    </location>
</feature>
<reference evidence="6 7" key="1">
    <citation type="submission" date="2018-07" db="EMBL/GenBank/DDBJ databases">
        <title>Genomic Encyclopedia of Type Strains, Phase IV (KMG-IV): sequencing the most valuable type-strain genomes for metagenomic binning, comparative biology and taxonomic classification.</title>
        <authorList>
            <person name="Goeker M."/>
        </authorList>
    </citation>
    <scope>NUCLEOTIDE SEQUENCE [LARGE SCALE GENOMIC DNA]</scope>
    <source>
        <strain evidence="6 7">DSM 14324</strain>
    </source>
</reference>
<evidence type="ECO:0000313" key="7">
    <source>
        <dbReference type="Proteomes" id="UP000256334"/>
    </source>
</evidence>
<evidence type="ECO:0000256" key="4">
    <source>
        <dbReference type="SAM" id="SignalP"/>
    </source>
</evidence>
<accession>A0A3D9DYX5</accession>
<keyword evidence="7" id="KW-1185">Reference proteome</keyword>
<evidence type="ECO:0000256" key="3">
    <source>
        <dbReference type="SAM" id="Phobius"/>
    </source>
</evidence>
<keyword evidence="1" id="KW-0175">Coiled coil</keyword>
<feature type="compositionally biased region" description="Basic and acidic residues" evidence="2">
    <location>
        <begin position="163"/>
        <end position="174"/>
    </location>
</feature>
<proteinExistence type="predicted"/>
<sequence length="526" mass="56532">MADRPCRLRLRSCLLSALLLSGSMTAHAVGLAEPQVMSGFNEPLKARVALLDTGNLRADDVRVALADSERWQAMNLARSADTDTLRLAVNGRPGHLYLEVQGSRPLAAPWLDVVLTLNWPQGELTPQLTLLPSTGPGSGAEAAGANASSAAQGARHGAAVASDARDQSGARQTHETPASAPDNSRIAALEGRLDRLEQQLRASREAQAALMSDLESVRTQSLAHQDSFDTAEMASLTSRQQALETRLDRLDQEVLTAGVSAPESISPEDAPQQDASPGEAAVAPAIESLVPERDRSFVWTWALAAFLLMLAGVWAGVRRWRQQRYRLVSAAELSPMAGADAHSASAASSGGQEGDAREIGIVGAEEDEVSRAHRAQVEAICSEAEVFQRHNRRDHAITMLKEGLEHYPNDFQLIRALAALEATPDNDEPRDGRDDDRRHPAASTSTSTFDETPALAPAWSLQTFPEQEEVIEPGYGTAYGTHTKSADVAMTPSAGFPHDWALEEVAFEGVDTDNERPDAGRSHRHA</sequence>
<feature type="coiled-coil region" evidence="1">
    <location>
        <begin position="186"/>
        <end position="253"/>
    </location>
</feature>
<evidence type="ECO:0000259" key="5">
    <source>
        <dbReference type="Pfam" id="PF25800"/>
    </source>
</evidence>
<dbReference type="EMBL" id="QRDJ01000006">
    <property type="protein sequence ID" value="REC95963.1"/>
    <property type="molecule type" value="Genomic_DNA"/>
</dbReference>
<feature type="region of interest" description="Disordered" evidence="2">
    <location>
        <begin position="421"/>
        <end position="450"/>
    </location>
</feature>
<dbReference type="Pfam" id="PF25800">
    <property type="entry name" value="FimV_N"/>
    <property type="match status" value="1"/>
</dbReference>
<keyword evidence="3" id="KW-0472">Membrane</keyword>
<feature type="compositionally biased region" description="Low complexity" evidence="2">
    <location>
        <begin position="133"/>
        <end position="162"/>
    </location>
</feature>
<evidence type="ECO:0000256" key="2">
    <source>
        <dbReference type="SAM" id="MobiDB-lite"/>
    </source>
</evidence>
<protein>
    <recommendedName>
        <fullName evidence="5">FimV N-terminal domain-containing protein</fullName>
    </recommendedName>
</protein>
<feature type="region of interest" description="Disordered" evidence="2">
    <location>
        <begin position="128"/>
        <end position="185"/>
    </location>
</feature>
<dbReference type="Proteomes" id="UP000256334">
    <property type="component" value="Unassembled WGS sequence"/>
</dbReference>
<keyword evidence="3" id="KW-1133">Transmembrane helix</keyword>
<feature type="chain" id="PRO_5017729340" description="FimV N-terminal domain-containing protein" evidence="4">
    <location>
        <begin position="29"/>
        <end position="526"/>
    </location>
</feature>
<comment type="caution">
    <text evidence="6">The sequence shown here is derived from an EMBL/GenBank/DDBJ whole genome shotgun (WGS) entry which is preliminary data.</text>
</comment>
<dbReference type="InterPro" id="IPR057840">
    <property type="entry name" value="FimV_N"/>
</dbReference>
<evidence type="ECO:0000256" key="1">
    <source>
        <dbReference type="SAM" id="Coils"/>
    </source>
</evidence>